<proteinExistence type="predicted"/>
<accession>A0A517LUG3</accession>
<name>A0A517LUG3_9BACT</name>
<sequence>MQMPSLMVVLNLFSVWLGNHAITSDALESVTNGPSNEPS</sequence>
<protein>
    <submittedName>
        <fullName evidence="1">Uncharacterized protein</fullName>
    </submittedName>
</protein>
<gene>
    <name evidence="1" type="ORF">EC9_04160</name>
</gene>
<dbReference type="AlphaFoldDB" id="A0A517LUG3"/>
<evidence type="ECO:0000313" key="1">
    <source>
        <dbReference type="EMBL" id="QDS86256.1"/>
    </source>
</evidence>
<evidence type="ECO:0000313" key="2">
    <source>
        <dbReference type="Proteomes" id="UP000319557"/>
    </source>
</evidence>
<reference evidence="1 2" key="1">
    <citation type="submission" date="2019-02" db="EMBL/GenBank/DDBJ databases">
        <title>Deep-cultivation of Planctomycetes and their phenomic and genomic characterization uncovers novel biology.</title>
        <authorList>
            <person name="Wiegand S."/>
            <person name="Jogler M."/>
            <person name="Boedeker C."/>
            <person name="Pinto D."/>
            <person name="Vollmers J."/>
            <person name="Rivas-Marin E."/>
            <person name="Kohn T."/>
            <person name="Peeters S.H."/>
            <person name="Heuer A."/>
            <person name="Rast P."/>
            <person name="Oberbeckmann S."/>
            <person name="Bunk B."/>
            <person name="Jeske O."/>
            <person name="Meyerdierks A."/>
            <person name="Storesund J.E."/>
            <person name="Kallscheuer N."/>
            <person name="Luecker S."/>
            <person name="Lage O.M."/>
            <person name="Pohl T."/>
            <person name="Merkel B.J."/>
            <person name="Hornburger P."/>
            <person name="Mueller R.-W."/>
            <person name="Bruemmer F."/>
            <person name="Labrenz M."/>
            <person name="Spormann A.M."/>
            <person name="Op den Camp H."/>
            <person name="Overmann J."/>
            <person name="Amann R."/>
            <person name="Jetten M.S.M."/>
            <person name="Mascher T."/>
            <person name="Medema M.H."/>
            <person name="Devos D.P."/>
            <person name="Kaster A.-K."/>
            <person name="Ovreas L."/>
            <person name="Rohde M."/>
            <person name="Galperin M.Y."/>
            <person name="Jogler C."/>
        </authorList>
    </citation>
    <scope>NUCLEOTIDE SEQUENCE [LARGE SCALE GENOMIC DNA]</scope>
    <source>
        <strain evidence="1 2">EC9</strain>
    </source>
</reference>
<dbReference type="KEGG" id="ruv:EC9_04160"/>
<organism evidence="1 2">
    <name type="scientific">Rosistilla ulvae</name>
    <dbReference type="NCBI Taxonomy" id="1930277"/>
    <lineage>
        <taxon>Bacteria</taxon>
        <taxon>Pseudomonadati</taxon>
        <taxon>Planctomycetota</taxon>
        <taxon>Planctomycetia</taxon>
        <taxon>Pirellulales</taxon>
        <taxon>Pirellulaceae</taxon>
        <taxon>Rosistilla</taxon>
    </lineage>
</organism>
<dbReference type="Proteomes" id="UP000319557">
    <property type="component" value="Chromosome"/>
</dbReference>
<keyword evidence="2" id="KW-1185">Reference proteome</keyword>
<dbReference type="EMBL" id="CP036261">
    <property type="protein sequence ID" value="QDS86256.1"/>
    <property type="molecule type" value="Genomic_DNA"/>
</dbReference>